<feature type="region of interest" description="Disordered" evidence="1">
    <location>
        <begin position="1"/>
        <end position="80"/>
    </location>
</feature>
<name>A0ABM0LX31_SACKO</name>
<reference evidence="4" key="1">
    <citation type="submission" date="2025-08" db="UniProtKB">
        <authorList>
            <consortium name="RefSeq"/>
        </authorList>
    </citation>
    <scope>IDENTIFICATION</scope>
    <source>
        <tissue evidence="4">Testes</tissue>
    </source>
</reference>
<protein>
    <submittedName>
        <fullName evidence="4">Uncharacterized protein LOC102809465</fullName>
    </submittedName>
</protein>
<keyword evidence="3" id="KW-1185">Reference proteome</keyword>
<dbReference type="PANTHER" id="PTHR23333:SF4">
    <property type="entry name" value="UBX DOMAIN-CONTAINING PROTEIN 11"/>
    <property type="match status" value="1"/>
</dbReference>
<evidence type="ECO:0000256" key="1">
    <source>
        <dbReference type="SAM" id="MobiDB-lite"/>
    </source>
</evidence>
<evidence type="ECO:0000259" key="2">
    <source>
        <dbReference type="PROSITE" id="PS50033"/>
    </source>
</evidence>
<feature type="compositionally biased region" description="Polar residues" evidence="1">
    <location>
        <begin position="68"/>
        <end position="80"/>
    </location>
</feature>
<evidence type="ECO:0000313" key="3">
    <source>
        <dbReference type="Proteomes" id="UP000694865"/>
    </source>
</evidence>
<accession>A0ABM0LX31</accession>
<dbReference type="CDD" id="cd17077">
    <property type="entry name" value="UBX_UBXN11"/>
    <property type="match status" value="1"/>
</dbReference>
<dbReference type="Proteomes" id="UP000694865">
    <property type="component" value="Unplaced"/>
</dbReference>
<organism evidence="3 4">
    <name type="scientific">Saccoglossus kowalevskii</name>
    <name type="common">Acorn worm</name>
    <dbReference type="NCBI Taxonomy" id="10224"/>
    <lineage>
        <taxon>Eukaryota</taxon>
        <taxon>Metazoa</taxon>
        <taxon>Hemichordata</taxon>
        <taxon>Enteropneusta</taxon>
        <taxon>Harrimaniidae</taxon>
        <taxon>Saccoglossus</taxon>
    </lineage>
</organism>
<dbReference type="Pfam" id="PF00789">
    <property type="entry name" value="UBX"/>
    <property type="match status" value="1"/>
</dbReference>
<evidence type="ECO:0000313" key="4">
    <source>
        <dbReference type="RefSeq" id="XP_006812322.1"/>
    </source>
</evidence>
<proteinExistence type="predicted"/>
<dbReference type="SMART" id="SM00166">
    <property type="entry name" value="UBX"/>
    <property type="match status" value="1"/>
</dbReference>
<sequence>MAETDRVARSRKGRAASATGMGMSELCVGMNDKSSRSVTGSHTGIPSKGPDSGGADFFRSPPADRRASTQSVFSGSGFPNLTGNSEVVPLEVFPPMGPALGPVVDPSSHGAGFAAEMRALVEGLSGQIASLAGRVDHLQAERAVSTAASQPEFLADYGMVWVGKSSPRNEMYDGSEFLSDDDDGEDDEMWRPGKIVTDRRDVFFEDKRRMEHFPGVGQMLGGDHKPSILVPSRLRESQDKPTQITSQLPGPQLTVEQFLTKLPLSVVKSGKVIDVRHSVGDTIKQGERGQVETTVIETQALKEMKDRVDIAPSQRPKSSKDVATLRIKGESGDKVFVLKMKFNDTIGDVRKYVDKHRTKDAAGYDILTTFPNKVYCNEMATLEECGLTPNATLHLRPIKKR</sequence>
<dbReference type="GeneID" id="102809465"/>
<dbReference type="RefSeq" id="XP_006812322.1">
    <property type="nucleotide sequence ID" value="XM_006812259.1"/>
</dbReference>
<dbReference type="SUPFAM" id="SSF54236">
    <property type="entry name" value="Ubiquitin-like"/>
    <property type="match status" value="1"/>
</dbReference>
<gene>
    <name evidence="4" type="primary">LOC102809465</name>
</gene>
<dbReference type="PROSITE" id="PS50033">
    <property type="entry name" value="UBX"/>
    <property type="match status" value="1"/>
</dbReference>
<dbReference type="InterPro" id="IPR001012">
    <property type="entry name" value="UBX_dom"/>
</dbReference>
<dbReference type="Gene3D" id="3.10.20.90">
    <property type="entry name" value="Phosphatidylinositol 3-kinase Catalytic Subunit, Chain A, domain 1"/>
    <property type="match status" value="1"/>
</dbReference>
<dbReference type="InterPro" id="IPR029071">
    <property type="entry name" value="Ubiquitin-like_domsf"/>
</dbReference>
<dbReference type="PANTHER" id="PTHR23333">
    <property type="entry name" value="UBX DOMAIN CONTAINING PROTEIN"/>
    <property type="match status" value="1"/>
</dbReference>
<feature type="domain" description="UBX" evidence="2">
    <location>
        <begin position="318"/>
        <end position="395"/>
    </location>
</feature>